<feature type="compositionally biased region" description="Basic and acidic residues" evidence="1">
    <location>
        <begin position="301"/>
        <end position="329"/>
    </location>
</feature>
<dbReference type="OrthoDB" id="10261452at2759"/>
<dbReference type="PANTHER" id="PTHR12661">
    <property type="entry name" value="PETER PAN-RELATED"/>
    <property type="match status" value="1"/>
</dbReference>
<dbReference type="GO" id="GO:0019843">
    <property type="term" value="F:rRNA binding"/>
    <property type="evidence" value="ECO:0007669"/>
    <property type="project" value="InterPro"/>
</dbReference>
<organism evidence="3">
    <name type="scientific">Spironucleus salmonicida</name>
    <dbReference type="NCBI Taxonomy" id="348837"/>
    <lineage>
        <taxon>Eukaryota</taxon>
        <taxon>Metamonada</taxon>
        <taxon>Diplomonadida</taxon>
        <taxon>Hexamitidae</taxon>
        <taxon>Hexamitinae</taxon>
        <taxon>Spironucleus</taxon>
    </lineage>
</organism>
<dbReference type="GO" id="GO:0030687">
    <property type="term" value="C:preribosome, large subunit precursor"/>
    <property type="evidence" value="ECO:0007669"/>
    <property type="project" value="TreeGrafter"/>
</dbReference>
<evidence type="ECO:0000256" key="1">
    <source>
        <dbReference type="SAM" id="MobiDB-lite"/>
    </source>
</evidence>
<reference evidence="3 4" key="1">
    <citation type="journal article" date="2014" name="PLoS Genet.">
        <title>The Genome of Spironucleus salmonicida Highlights a Fish Pathogen Adapted to Fluctuating Environments.</title>
        <authorList>
            <person name="Xu F."/>
            <person name="Jerlstrom-Hultqvist J."/>
            <person name="Einarsson E."/>
            <person name="Astvaldsson A."/>
            <person name="Svard S.G."/>
            <person name="Andersson J.O."/>
        </authorList>
    </citation>
    <scope>NUCLEOTIDE SEQUENCE</scope>
    <source>
        <strain evidence="4">ATCC 50377</strain>
    </source>
</reference>
<accession>V6LQV8</accession>
<name>V6LQV8_9EUKA</name>
<evidence type="ECO:0000313" key="5">
    <source>
        <dbReference type="Proteomes" id="UP000018208"/>
    </source>
</evidence>
<feature type="domain" description="Brix" evidence="2">
    <location>
        <begin position="1"/>
        <end position="209"/>
    </location>
</feature>
<keyword evidence="5" id="KW-1185">Reference proteome</keyword>
<sequence>MNTLIYNRTSIPPAAFELKAHLNELLYPHSFPNFKFHNSTKDILSVAANLEISFLWKFSSTLQGIQFDITRVPQGPTLTFDVQSYSTLSSPPVYQSEVLTIFSGFDNSIQSKLSKQLFQSLFPSLDKSATPERILLVNYHNQQIQIRHYRFTGAENVSSLLLKLRQKQLNFASYENFEQLAAQTTSAPLVELGPRIDLTPVKAVNGVFDGVVLFNKFADKTAQEQQILAKKAQERVLLEGKRQKLVSKMLSEKQRKAKVEEDKKADNEAKNVAKVAMQGDQEGNKMGIKGKQVYEYVHKTRQERREVSDAKKKQQEEEVKMAKGKDGKIMKGRKVDKKMKRKGRE</sequence>
<dbReference type="PANTHER" id="PTHR12661:SF5">
    <property type="entry name" value="SUPPRESSOR OF SWI4 1 HOMOLOG"/>
    <property type="match status" value="1"/>
</dbReference>
<dbReference type="GO" id="GO:0006364">
    <property type="term" value="P:rRNA processing"/>
    <property type="evidence" value="ECO:0007669"/>
    <property type="project" value="InterPro"/>
</dbReference>
<gene>
    <name evidence="3" type="ORF">SS50377_12922</name>
    <name evidence="4" type="ORF">SS50377_21928</name>
</gene>
<dbReference type="SMART" id="SM00879">
    <property type="entry name" value="Brix"/>
    <property type="match status" value="1"/>
</dbReference>
<protein>
    <submittedName>
        <fullName evidence="3">Brix domain-containing protein</fullName>
    </submittedName>
</protein>
<dbReference type="GO" id="GO:0000027">
    <property type="term" value="P:ribosomal large subunit assembly"/>
    <property type="evidence" value="ECO:0007669"/>
    <property type="project" value="TreeGrafter"/>
</dbReference>
<dbReference type="EMBL" id="AUWU02000002">
    <property type="protein sequence ID" value="KAH0576365.1"/>
    <property type="molecule type" value="Genomic_DNA"/>
</dbReference>
<feature type="compositionally biased region" description="Basic residues" evidence="1">
    <location>
        <begin position="330"/>
        <end position="345"/>
    </location>
</feature>
<dbReference type="EMBL" id="KI546053">
    <property type="protein sequence ID" value="EST46970.1"/>
    <property type="molecule type" value="Genomic_DNA"/>
</dbReference>
<feature type="region of interest" description="Disordered" evidence="1">
    <location>
        <begin position="301"/>
        <end position="345"/>
    </location>
</feature>
<evidence type="ECO:0000313" key="4">
    <source>
        <dbReference type="EMBL" id="KAH0576365.1"/>
    </source>
</evidence>
<evidence type="ECO:0000259" key="2">
    <source>
        <dbReference type="PROSITE" id="PS50833"/>
    </source>
</evidence>
<dbReference type="InterPro" id="IPR045112">
    <property type="entry name" value="PPAN-like"/>
</dbReference>
<reference evidence="4" key="2">
    <citation type="submission" date="2020-12" db="EMBL/GenBank/DDBJ databases">
        <title>New Spironucleus salmonicida genome in near-complete chromosomes.</title>
        <authorList>
            <person name="Xu F."/>
            <person name="Kurt Z."/>
            <person name="Jimenez-Gonzalez A."/>
            <person name="Astvaldsson A."/>
            <person name="Andersson J.O."/>
            <person name="Svard S.G."/>
        </authorList>
    </citation>
    <scope>NUCLEOTIDE SEQUENCE</scope>
    <source>
        <strain evidence="4">ATCC 50377</strain>
    </source>
</reference>
<dbReference type="AlphaFoldDB" id="V6LQV8"/>
<dbReference type="Proteomes" id="UP000018208">
    <property type="component" value="Unassembled WGS sequence"/>
</dbReference>
<dbReference type="VEuPathDB" id="GiardiaDB:SS50377_21928"/>
<proteinExistence type="predicted"/>
<dbReference type="Pfam" id="PF04427">
    <property type="entry name" value="Brix"/>
    <property type="match status" value="1"/>
</dbReference>
<evidence type="ECO:0000313" key="3">
    <source>
        <dbReference type="EMBL" id="EST46970.1"/>
    </source>
</evidence>
<dbReference type="InterPro" id="IPR007109">
    <property type="entry name" value="Brix"/>
</dbReference>
<dbReference type="PROSITE" id="PS50833">
    <property type="entry name" value="BRIX"/>
    <property type="match status" value="1"/>
</dbReference>